<dbReference type="STRING" id="617002.SAMN05660653_01702"/>
<keyword evidence="2" id="KW-1185">Reference proteome</keyword>
<sequence length="54" mass="6454">MRKLFLTTFLALTMLFIAIPNLHAVTRSGPQKLDSMLRWSPRHWRDHEEDKIFS</sequence>
<evidence type="ECO:0000313" key="2">
    <source>
        <dbReference type="Proteomes" id="UP000198771"/>
    </source>
</evidence>
<proteinExistence type="predicted"/>
<name>A0A1G6CTQ1_9BACT</name>
<reference evidence="1 2" key="1">
    <citation type="submission" date="2016-10" db="EMBL/GenBank/DDBJ databases">
        <authorList>
            <person name="de Groot N.N."/>
        </authorList>
    </citation>
    <scope>NUCLEOTIDE SEQUENCE [LARGE SCALE GENOMIC DNA]</scope>
    <source>
        <strain evidence="1 2">ASO4-2</strain>
    </source>
</reference>
<dbReference type="AlphaFoldDB" id="A0A1G6CTQ1"/>
<evidence type="ECO:0000313" key="1">
    <source>
        <dbReference type="EMBL" id="SDB36135.1"/>
    </source>
</evidence>
<protein>
    <submittedName>
        <fullName evidence="1">Uncharacterized protein</fullName>
    </submittedName>
</protein>
<dbReference type="Proteomes" id="UP000198771">
    <property type="component" value="Unassembled WGS sequence"/>
</dbReference>
<dbReference type="RefSeq" id="WP_153304282.1">
    <property type="nucleotide sequence ID" value="NZ_FMXO01000009.1"/>
</dbReference>
<dbReference type="EMBL" id="FMXO01000009">
    <property type="protein sequence ID" value="SDB36135.1"/>
    <property type="molecule type" value="Genomic_DNA"/>
</dbReference>
<gene>
    <name evidence="1" type="ORF">SAMN05660653_01702</name>
</gene>
<accession>A0A1G6CTQ1</accession>
<organism evidence="1 2">
    <name type="scientific">Desulfonatronum thiosulfatophilum</name>
    <dbReference type="NCBI Taxonomy" id="617002"/>
    <lineage>
        <taxon>Bacteria</taxon>
        <taxon>Pseudomonadati</taxon>
        <taxon>Thermodesulfobacteriota</taxon>
        <taxon>Desulfovibrionia</taxon>
        <taxon>Desulfovibrionales</taxon>
        <taxon>Desulfonatronaceae</taxon>
        <taxon>Desulfonatronum</taxon>
    </lineage>
</organism>